<evidence type="ECO:0000313" key="2">
    <source>
        <dbReference type="EMBL" id="MFC5477163.1"/>
    </source>
</evidence>
<feature type="transmembrane region" description="Helical" evidence="1">
    <location>
        <begin position="64"/>
        <end position="85"/>
    </location>
</feature>
<organism evidence="2 3">
    <name type="scientific">Massilia suwonensis</name>
    <dbReference type="NCBI Taxonomy" id="648895"/>
    <lineage>
        <taxon>Bacteria</taxon>
        <taxon>Pseudomonadati</taxon>
        <taxon>Pseudomonadota</taxon>
        <taxon>Betaproteobacteria</taxon>
        <taxon>Burkholderiales</taxon>
        <taxon>Oxalobacteraceae</taxon>
        <taxon>Telluria group</taxon>
        <taxon>Massilia</taxon>
    </lineage>
</organism>
<keyword evidence="1" id="KW-0812">Transmembrane</keyword>
<feature type="transmembrane region" description="Helical" evidence="1">
    <location>
        <begin position="187"/>
        <end position="205"/>
    </location>
</feature>
<sequence>MTATLSKVMMYAALPAVATLAGAMLALIKQPGAGLRSAVQHFAAGTVFSVLAVELLPDLMHRRLPWPTLIGFSLGVAFMLGLKWWSERGGDAEEGRDPRALLTAMGVDVVLDGALIGLSFAAGEKQGLLLTIGLVLELFFLGASCATSLRTVGQTSIRIGVTAGILGIGLLAGAGAGAVILNSVTPVFIDALLAFGVAALLYLVTEELLVEAHEGKETPGQTAMFFLGFILLFMIDMFI</sequence>
<evidence type="ECO:0000313" key="3">
    <source>
        <dbReference type="Proteomes" id="UP001596101"/>
    </source>
</evidence>
<feature type="transmembrane region" description="Helical" evidence="1">
    <location>
        <begin position="155"/>
        <end position="180"/>
    </location>
</feature>
<keyword evidence="1" id="KW-0472">Membrane</keyword>
<feature type="transmembrane region" description="Helical" evidence="1">
    <location>
        <begin position="128"/>
        <end position="149"/>
    </location>
</feature>
<dbReference type="Proteomes" id="UP001596101">
    <property type="component" value="Unassembled WGS sequence"/>
</dbReference>
<dbReference type="RefSeq" id="WP_192053695.1">
    <property type="nucleotide sequence ID" value="NZ_JBHSMR010000004.1"/>
</dbReference>
<evidence type="ECO:0000256" key="1">
    <source>
        <dbReference type="SAM" id="Phobius"/>
    </source>
</evidence>
<name>A0ABW0MG15_9BURK</name>
<feature type="transmembrane region" description="Helical" evidence="1">
    <location>
        <begin position="100"/>
        <end position="121"/>
    </location>
</feature>
<feature type="transmembrane region" description="Helical" evidence="1">
    <location>
        <begin position="38"/>
        <end position="57"/>
    </location>
</feature>
<comment type="caution">
    <text evidence="2">The sequence shown here is derived from an EMBL/GenBank/DDBJ whole genome shotgun (WGS) entry which is preliminary data.</text>
</comment>
<protein>
    <submittedName>
        <fullName evidence="2">ZIP family metal transporter</fullName>
    </submittedName>
</protein>
<accession>A0ABW0MG15</accession>
<dbReference type="EMBL" id="JBHSMR010000004">
    <property type="protein sequence ID" value="MFC5477163.1"/>
    <property type="molecule type" value="Genomic_DNA"/>
</dbReference>
<keyword evidence="1" id="KW-1133">Transmembrane helix</keyword>
<proteinExistence type="predicted"/>
<keyword evidence="3" id="KW-1185">Reference proteome</keyword>
<gene>
    <name evidence="2" type="ORF">ACFPQ5_03110</name>
</gene>
<reference evidence="3" key="1">
    <citation type="journal article" date="2019" name="Int. J. Syst. Evol. Microbiol.">
        <title>The Global Catalogue of Microorganisms (GCM) 10K type strain sequencing project: providing services to taxonomists for standard genome sequencing and annotation.</title>
        <authorList>
            <consortium name="The Broad Institute Genomics Platform"/>
            <consortium name="The Broad Institute Genome Sequencing Center for Infectious Disease"/>
            <person name="Wu L."/>
            <person name="Ma J."/>
        </authorList>
    </citation>
    <scope>NUCLEOTIDE SEQUENCE [LARGE SCALE GENOMIC DNA]</scope>
    <source>
        <strain evidence="3">CCUG 43111</strain>
    </source>
</reference>
<feature type="transmembrane region" description="Helical" evidence="1">
    <location>
        <begin position="220"/>
        <end position="238"/>
    </location>
</feature>